<evidence type="ECO:0000256" key="3">
    <source>
        <dbReference type="ARBA" id="ARBA00022452"/>
    </source>
</evidence>
<dbReference type="PROSITE" id="PS52016">
    <property type="entry name" value="TONB_DEPENDENT_REC_3"/>
    <property type="match status" value="1"/>
</dbReference>
<reference evidence="16" key="1">
    <citation type="submission" date="2016-11" db="EMBL/GenBank/DDBJ databases">
        <authorList>
            <person name="Varghese N."/>
            <person name="Submissions S."/>
        </authorList>
    </citation>
    <scope>NUCLEOTIDE SEQUENCE [LARGE SCALE GENOMIC DNA]</scope>
    <source>
        <strain evidence="16">DSM 6637</strain>
    </source>
</reference>
<proteinExistence type="inferred from homology"/>
<keyword evidence="9 10" id="KW-0998">Cell outer membrane</keyword>
<dbReference type="Pfam" id="PF00593">
    <property type="entry name" value="TonB_dep_Rec_b-barrel"/>
    <property type="match status" value="1"/>
</dbReference>
<evidence type="ECO:0000256" key="12">
    <source>
        <dbReference type="SAM" id="SignalP"/>
    </source>
</evidence>
<comment type="similarity">
    <text evidence="10 11">Belongs to the TonB-dependent receptor family.</text>
</comment>
<dbReference type="InterPro" id="IPR036942">
    <property type="entry name" value="Beta-barrel_TonB_sf"/>
</dbReference>
<evidence type="ECO:0000256" key="10">
    <source>
        <dbReference type="PROSITE-ProRule" id="PRU01360"/>
    </source>
</evidence>
<evidence type="ECO:0000256" key="4">
    <source>
        <dbReference type="ARBA" id="ARBA00022692"/>
    </source>
</evidence>
<evidence type="ECO:0000313" key="15">
    <source>
        <dbReference type="EMBL" id="SHM49551.1"/>
    </source>
</evidence>
<dbReference type="EMBL" id="FRCK01000011">
    <property type="protein sequence ID" value="SHM49551.1"/>
    <property type="molecule type" value="Genomic_DNA"/>
</dbReference>
<sequence>MIRPQIPGIAFCAALAPMAVLAQDAGLPDMLTLDPIVISGGLTPLAAENYARSYTVLTADDMAAAGVTSVQDALRRVPGVAVTSTGDSYTQVRIRGSEFSHVLVLIDGVEANSPSGGSYLFTGMDLAEIDRIEVLRGPQSTIYGSNAAAGVISITTTQAGKPGLSYGGAAEVGGLGTRAASTYIRQRGERGALSLSLSARNIDGDDDSRSGGDKDFNDITTAALGGSYALTDEVTAGFTLRRSWQEYGYDTTTSPVDDPRDYQLDAPLTAKRDETYGALWLEAAALDGRLHSRLALSGMNQTLDHFDAGVATSDDRSTRRSLRYTGSLALDGRDAGSADQKLIAAAETERETYRSSYNPGGTYERDTHALALEYQGRFADGVSVQAGVRREFNDVFRDATSWNLSAAWQVPGQDLRLRAAVGRAHVNPTMFQQYGYVPGAYEGNPDLKPARSLNYELGADLGFAGGRGLASFAVFQSKIDDMITGTADSAVNAPGTSTRKGFELGVSLQATDSLSLGADYTYVDAAQASGLPIVRAPRHQLGLRASQGFAAGRGLASVDIRHVSGTYDMEWFAWDYTTPSPANSKLPGFTTVNLAAHYDLTDEIRLQGRIVNLFDKEYSEAWGYYGQGRTAYVGVEAKW</sequence>
<dbReference type="GO" id="GO:0015889">
    <property type="term" value="P:cobalamin transport"/>
    <property type="evidence" value="ECO:0007669"/>
    <property type="project" value="TreeGrafter"/>
</dbReference>
<evidence type="ECO:0000256" key="1">
    <source>
        <dbReference type="ARBA" id="ARBA00004571"/>
    </source>
</evidence>
<dbReference type="PANTHER" id="PTHR30069">
    <property type="entry name" value="TONB-DEPENDENT OUTER MEMBRANE RECEPTOR"/>
    <property type="match status" value="1"/>
</dbReference>
<evidence type="ECO:0000256" key="7">
    <source>
        <dbReference type="ARBA" id="ARBA00023077"/>
    </source>
</evidence>
<keyword evidence="3 10" id="KW-1134">Transmembrane beta strand</keyword>
<gene>
    <name evidence="15" type="ORF">SAMN05444389_11112</name>
</gene>
<dbReference type="Gene3D" id="2.170.130.10">
    <property type="entry name" value="TonB-dependent receptor, plug domain"/>
    <property type="match status" value="1"/>
</dbReference>
<dbReference type="OrthoDB" id="9760333at2"/>
<keyword evidence="5 12" id="KW-0732">Signal</keyword>
<evidence type="ECO:0000256" key="11">
    <source>
        <dbReference type="RuleBase" id="RU003357"/>
    </source>
</evidence>
<organism evidence="15 16">
    <name type="scientific">Paracoccus solventivorans</name>
    <dbReference type="NCBI Taxonomy" id="53463"/>
    <lineage>
        <taxon>Bacteria</taxon>
        <taxon>Pseudomonadati</taxon>
        <taxon>Pseudomonadota</taxon>
        <taxon>Alphaproteobacteria</taxon>
        <taxon>Rhodobacterales</taxon>
        <taxon>Paracoccaceae</taxon>
        <taxon>Paracoccus</taxon>
    </lineage>
</organism>
<keyword evidence="16" id="KW-1185">Reference proteome</keyword>
<feature type="domain" description="TonB-dependent receptor-like beta-barrel" evidence="13">
    <location>
        <begin position="201"/>
        <end position="613"/>
    </location>
</feature>
<evidence type="ECO:0000259" key="14">
    <source>
        <dbReference type="Pfam" id="PF07715"/>
    </source>
</evidence>
<feature type="signal peptide" evidence="12">
    <location>
        <begin position="1"/>
        <end position="22"/>
    </location>
</feature>
<keyword evidence="8 10" id="KW-0472">Membrane</keyword>
<dbReference type="Proteomes" id="UP000184444">
    <property type="component" value="Unassembled WGS sequence"/>
</dbReference>
<comment type="subcellular location">
    <subcellularLocation>
        <location evidence="1 10">Cell outer membrane</location>
        <topology evidence="1 10">Multi-pass membrane protein</topology>
    </subcellularLocation>
</comment>
<evidence type="ECO:0000256" key="6">
    <source>
        <dbReference type="ARBA" id="ARBA00023065"/>
    </source>
</evidence>
<feature type="domain" description="TonB-dependent receptor plug" evidence="14">
    <location>
        <begin position="49"/>
        <end position="151"/>
    </location>
</feature>
<dbReference type="CDD" id="cd01347">
    <property type="entry name" value="ligand_gated_channel"/>
    <property type="match status" value="1"/>
</dbReference>
<dbReference type="AlphaFoldDB" id="A0A1M7J9H4"/>
<dbReference type="InterPro" id="IPR039426">
    <property type="entry name" value="TonB-dep_rcpt-like"/>
</dbReference>
<dbReference type="Gene3D" id="2.40.170.20">
    <property type="entry name" value="TonB-dependent receptor, beta-barrel domain"/>
    <property type="match status" value="1"/>
</dbReference>
<evidence type="ECO:0000259" key="13">
    <source>
        <dbReference type="Pfam" id="PF00593"/>
    </source>
</evidence>
<dbReference type="GO" id="GO:0009279">
    <property type="term" value="C:cell outer membrane"/>
    <property type="evidence" value="ECO:0007669"/>
    <property type="project" value="UniProtKB-SubCell"/>
</dbReference>
<dbReference type="STRING" id="53463.SAMN05444389_11112"/>
<keyword evidence="7 11" id="KW-0798">TonB box</keyword>
<evidence type="ECO:0000256" key="5">
    <source>
        <dbReference type="ARBA" id="ARBA00022729"/>
    </source>
</evidence>
<dbReference type="InterPro" id="IPR000531">
    <property type="entry name" value="Beta-barrel_TonB"/>
</dbReference>
<evidence type="ECO:0000313" key="16">
    <source>
        <dbReference type="Proteomes" id="UP000184444"/>
    </source>
</evidence>
<feature type="chain" id="PRO_5012252295" evidence="12">
    <location>
        <begin position="23"/>
        <end position="639"/>
    </location>
</feature>
<keyword evidence="6" id="KW-0406">Ion transport</keyword>
<name>A0A1M7J9H4_9RHOB</name>
<dbReference type="RefSeq" id="WP_073068101.1">
    <property type="nucleotide sequence ID" value="NZ_FRCK01000011.1"/>
</dbReference>
<evidence type="ECO:0000256" key="2">
    <source>
        <dbReference type="ARBA" id="ARBA00022448"/>
    </source>
</evidence>
<dbReference type="InterPro" id="IPR012910">
    <property type="entry name" value="Plug_dom"/>
</dbReference>
<dbReference type="GO" id="GO:0006811">
    <property type="term" value="P:monoatomic ion transport"/>
    <property type="evidence" value="ECO:0007669"/>
    <property type="project" value="UniProtKB-KW"/>
</dbReference>
<dbReference type="Pfam" id="PF07715">
    <property type="entry name" value="Plug"/>
    <property type="match status" value="1"/>
</dbReference>
<evidence type="ECO:0000256" key="8">
    <source>
        <dbReference type="ARBA" id="ARBA00023136"/>
    </source>
</evidence>
<keyword evidence="4 10" id="KW-0812">Transmembrane</keyword>
<dbReference type="InterPro" id="IPR037066">
    <property type="entry name" value="Plug_dom_sf"/>
</dbReference>
<keyword evidence="2 10" id="KW-0813">Transport</keyword>
<evidence type="ECO:0000256" key="9">
    <source>
        <dbReference type="ARBA" id="ARBA00023237"/>
    </source>
</evidence>
<dbReference type="SUPFAM" id="SSF56935">
    <property type="entry name" value="Porins"/>
    <property type="match status" value="1"/>
</dbReference>
<protein>
    <submittedName>
        <fullName evidence="15">Vitamin B12 transporter</fullName>
    </submittedName>
</protein>
<dbReference type="PANTHER" id="PTHR30069:SF53">
    <property type="entry name" value="COLICIN I RECEPTOR-RELATED"/>
    <property type="match status" value="1"/>
</dbReference>
<accession>A0A1M7J9H4</accession>